<dbReference type="PANTHER" id="PTHR10358">
    <property type="entry name" value="ENDOSULFINE"/>
    <property type="match status" value="1"/>
</dbReference>
<gene>
    <name evidence="4" type="ORF">MCUN1_000922</name>
</gene>
<dbReference type="EMBL" id="CP119877">
    <property type="protein sequence ID" value="WFD34090.1"/>
    <property type="molecule type" value="Genomic_DNA"/>
</dbReference>
<feature type="compositionally biased region" description="Polar residues" evidence="3">
    <location>
        <begin position="89"/>
        <end position="101"/>
    </location>
</feature>
<evidence type="ECO:0000256" key="3">
    <source>
        <dbReference type="SAM" id="MobiDB-lite"/>
    </source>
</evidence>
<evidence type="ECO:0000313" key="4">
    <source>
        <dbReference type="EMBL" id="WFD34090.1"/>
    </source>
</evidence>
<dbReference type="Pfam" id="PF04667">
    <property type="entry name" value="Endosulfine"/>
    <property type="match status" value="1"/>
</dbReference>
<reference evidence="4" key="1">
    <citation type="submission" date="2023-03" db="EMBL/GenBank/DDBJ databases">
        <title>Mating type loci evolution in Malassezia.</title>
        <authorList>
            <person name="Coelho M.A."/>
        </authorList>
    </citation>
    <scope>NUCLEOTIDE SEQUENCE</scope>
    <source>
        <strain evidence="4">CBS 11721</strain>
    </source>
</reference>
<comment type="function">
    <text evidence="2">Plays an essential role in initiation of the G0 program by preventing the degradation of specific nutrient-regulated mRNAs via the 5'-3' mRNA decay pathway.</text>
</comment>
<name>A0AAF0EPS6_9BASI</name>
<sequence>MLPQQRNKIDTSSLSEEERRMFQMYGRLPDRKDLLANKLKERKYFDSGDYALSKAGRAPGQTVGTTIPNPDIVPHAVTGSSPTHPGVSSGLSPPSHAQASPISMPGGPRGHSHSGSFGSSPLASSFPTAHGLAPSGLHTEPTSSLSREQGAPDAA</sequence>
<comment type="similarity">
    <text evidence="1 2">Belongs to the endosulfine family.</text>
</comment>
<feature type="compositionally biased region" description="Low complexity" evidence="3">
    <location>
        <begin position="113"/>
        <end position="127"/>
    </location>
</feature>
<feature type="region of interest" description="Disordered" evidence="3">
    <location>
        <begin position="48"/>
        <end position="155"/>
    </location>
</feature>
<dbReference type="GO" id="GO:0005737">
    <property type="term" value="C:cytoplasm"/>
    <property type="evidence" value="ECO:0007669"/>
    <property type="project" value="TreeGrafter"/>
</dbReference>
<evidence type="ECO:0000256" key="2">
    <source>
        <dbReference type="RuleBase" id="RU363120"/>
    </source>
</evidence>
<keyword evidence="5" id="KW-1185">Reference proteome</keyword>
<evidence type="ECO:0000313" key="5">
    <source>
        <dbReference type="Proteomes" id="UP001219933"/>
    </source>
</evidence>
<organism evidence="4 5">
    <name type="scientific">Malassezia cuniculi</name>
    <dbReference type="NCBI Taxonomy" id="948313"/>
    <lineage>
        <taxon>Eukaryota</taxon>
        <taxon>Fungi</taxon>
        <taxon>Dikarya</taxon>
        <taxon>Basidiomycota</taxon>
        <taxon>Ustilaginomycotina</taxon>
        <taxon>Malasseziomycetes</taxon>
        <taxon>Malasseziales</taxon>
        <taxon>Malasseziaceae</taxon>
        <taxon>Malassezia</taxon>
    </lineage>
</organism>
<protein>
    <recommendedName>
        <fullName evidence="2">mRNA stability protein</fullName>
    </recommendedName>
</protein>
<dbReference type="Proteomes" id="UP001219933">
    <property type="component" value="Chromosome 1"/>
</dbReference>
<evidence type="ECO:0000256" key="1">
    <source>
        <dbReference type="ARBA" id="ARBA00010520"/>
    </source>
</evidence>
<dbReference type="PANTHER" id="PTHR10358:SF6">
    <property type="entry name" value="ENDOSULFINE, ISOFORM A"/>
    <property type="match status" value="1"/>
</dbReference>
<dbReference type="InterPro" id="IPR006760">
    <property type="entry name" value="Endosulphine"/>
</dbReference>
<proteinExistence type="inferred from homology"/>
<dbReference type="AlphaFoldDB" id="A0AAF0EPS6"/>
<dbReference type="GO" id="GO:0004864">
    <property type="term" value="F:protein phosphatase inhibitor activity"/>
    <property type="evidence" value="ECO:0007669"/>
    <property type="project" value="TreeGrafter"/>
</dbReference>
<accession>A0AAF0EPS6</accession>